<evidence type="ECO:0000256" key="3">
    <source>
        <dbReference type="ARBA" id="ARBA00022832"/>
    </source>
</evidence>
<evidence type="ECO:0000313" key="8">
    <source>
        <dbReference type="EMBL" id="QJA63048.1"/>
    </source>
</evidence>
<dbReference type="InterPro" id="IPR020617">
    <property type="entry name" value="Thiolase_C"/>
</dbReference>
<keyword evidence="3" id="KW-0276">Fatty acid metabolism</keyword>
<dbReference type="AlphaFoldDB" id="A0A6M3J0A9"/>
<evidence type="ECO:0000259" key="7">
    <source>
        <dbReference type="Pfam" id="PF02803"/>
    </source>
</evidence>
<protein>
    <submittedName>
        <fullName evidence="8">Putative acetyl-CoA acetyltransferase</fullName>
    </submittedName>
</protein>
<organism evidence="8">
    <name type="scientific">viral metagenome</name>
    <dbReference type="NCBI Taxonomy" id="1070528"/>
    <lineage>
        <taxon>unclassified sequences</taxon>
        <taxon>metagenomes</taxon>
        <taxon>organismal metagenomes</taxon>
    </lineage>
</organism>
<dbReference type="Gene3D" id="3.40.47.10">
    <property type="match status" value="2"/>
</dbReference>
<dbReference type="EMBL" id="MT141489">
    <property type="protein sequence ID" value="QJA63048.1"/>
    <property type="molecule type" value="Genomic_DNA"/>
</dbReference>
<dbReference type="PANTHER" id="PTHR18919:SF153">
    <property type="entry name" value="TRIFUNCTIONAL ENZYME SUBUNIT BETA, MITOCHONDRIAL"/>
    <property type="match status" value="1"/>
</dbReference>
<gene>
    <name evidence="8" type="ORF">MM415B00659_0002</name>
</gene>
<dbReference type="InterPro" id="IPR002155">
    <property type="entry name" value="Thiolase"/>
</dbReference>
<accession>A0A6M3J0A9</accession>
<dbReference type="GO" id="GO:0006635">
    <property type="term" value="P:fatty acid beta-oxidation"/>
    <property type="evidence" value="ECO:0007669"/>
    <property type="project" value="TreeGrafter"/>
</dbReference>
<dbReference type="NCBIfam" id="TIGR01930">
    <property type="entry name" value="AcCoA-C-Actrans"/>
    <property type="match status" value="1"/>
</dbReference>
<evidence type="ECO:0000256" key="5">
    <source>
        <dbReference type="ARBA" id="ARBA00023315"/>
    </source>
</evidence>
<evidence type="ECO:0000256" key="1">
    <source>
        <dbReference type="ARBA" id="ARBA00010982"/>
    </source>
</evidence>
<evidence type="ECO:0000256" key="2">
    <source>
        <dbReference type="ARBA" id="ARBA00022679"/>
    </source>
</evidence>
<feature type="domain" description="Thiolase N-terminal" evidence="6">
    <location>
        <begin position="5"/>
        <end position="259"/>
    </location>
</feature>
<dbReference type="Pfam" id="PF00108">
    <property type="entry name" value="Thiolase_N"/>
    <property type="match status" value="1"/>
</dbReference>
<proteinExistence type="inferred from homology"/>
<dbReference type="CDD" id="cd00751">
    <property type="entry name" value="thiolase"/>
    <property type="match status" value="1"/>
</dbReference>
<comment type="similarity">
    <text evidence="1">Belongs to the thiolase-like superfamily. Thiolase family.</text>
</comment>
<dbReference type="InterPro" id="IPR020616">
    <property type="entry name" value="Thiolase_N"/>
</dbReference>
<sequence length="396" mass="43744">MDSKIYIIDALRTPFGKFCGKLKHIDYYELGAILLTEMFGRQEKIKRSMVDEVFWGVGDTSVCKDVYTPLADRQTLLMAGFPSSIISTSIERACVSSMTAIRFGFDAIRSKRARCVLGGGTTSFSREPYILRGVRGKNNKLGDFKLEDPLFELGYKNYGTMAGQADNLAIEYGINRYSQDVYAYRSHEKYRQAMLNGKLNIEFMNLFCNKEDNFDEQFRLTISMKELSELKPIYGTKTITAGNSPGLNDGAAAVLIASEGFIKEFNIEPIAEIIDMITIATNPDRTPEAPAIAVEKILLKNSLDLNHVSFFEINEAFSAVVLVSLNRLFGDRCLDDYITGKVNVNGGAIAIGHPNTASGARIMMTAAHELKRREHGIAVCSIGGALGIADACILRT</sequence>
<keyword evidence="5" id="KW-0012">Acyltransferase</keyword>
<dbReference type="Pfam" id="PF02803">
    <property type="entry name" value="Thiolase_C"/>
    <property type="match status" value="1"/>
</dbReference>
<name>A0A6M3J0A9_9ZZZZ</name>
<dbReference type="GO" id="GO:0003985">
    <property type="term" value="F:acetyl-CoA C-acetyltransferase activity"/>
    <property type="evidence" value="ECO:0007669"/>
    <property type="project" value="TreeGrafter"/>
</dbReference>
<dbReference type="PANTHER" id="PTHR18919">
    <property type="entry name" value="ACETYL-COA C-ACYLTRANSFERASE"/>
    <property type="match status" value="1"/>
</dbReference>
<keyword evidence="2 8" id="KW-0808">Transferase</keyword>
<evidence type="ECO:0000259" key="6">
    <source>
        <dbReference type="Pfam" id="PF00108"/>
    </source>
</evidence>
<keyword evidence="4" id="KW-0443">Lipid metabolism</keyword>
<dbReference type="PIRSF" id="PIRSF000429">
    <property type="entry name" value="Ac-CoA_Ac_transf"/>
    <property type="match status" value="1"/>
</dbReference>
<dbReference type="SUPFAM" id="SSF53901">
    <property type="entry name" value="Thiolase-like"/>
    <property type="match status" value="2"/>
</dbReference>
<dbReference type="InterPro" id="IPR016039">
    <property type="entry name" value="Thiolase-like"/>
</dbReference>
<dbReference type="GO" id="GO:0005739">
    <property type="term" value="C:mitochondrion"/>
    <property type="evidence" value="ECO:0007669"/>
    <property type="project" value="TreeGrafter"/>
</dbReference>
<feature type="domain" description="Thiolase C-terminal" evidence="7">
    <location>
        <begin position="268"/>
        <end position="395"/>
    </location>
</feature>
<evidence type="ECO:0000256" key="4">
    <source>
        <dbReference type="ARBA" id="ARBA00023098"/>
    </source>
</evidence>
<reference evidence="8" key="1">
    <citation type="submission" date="2020-03" db="EMBL/GenBank/DDBJ databases">
        <title>The deep terrestrial virosphere.</title>
        <authorList>
            <person name="Holmfeldt K."/>
            <person name="Nilsson E."/>
            <person name="Simone D."/>
            <person name="Lopez-Fernandez M."/>
            <person name="Wu X."/>
            <person name="de Brujin I."/>
            <person name="Lundin D."/>
            <person name="Andersson A."/>
            <person name="Bertilsson S."/>
            <person name="Dopson M."/>
        </authorList>
    </citation>
    <scope>NUCLEOTIDE SEQUENCE</scope>
    <source>
        <strain evidence="8">MM415B00659</strain>
    </source>
</reference>